<accession>A0A6V7NGM8</accession>
<evidence type="ECO:0000313" key="2">
    <source>
        <dbReference type="EMBL" id="CAD1817765.1"/>
    </source>
</evidence>
<name>A0A6V7NGM8_ANACO</name>
<gene>
    <name evidence="2" type="ORF">CB5_LOCUS976</name>
</gene>
<dbReference type="AlphaFoldDB" id="A0A6V7NGM8"/>
<organism evidence="2">
    <name type="scientific">Ananas comosus var. bracteatus</name>
    <name type="common">red pineapple</name>
    <dbReference type="NCBI Taxonomy" id="296719"/>
    <lineage>
        <taxon>Eukaryota</taxon>
        <taxon>Viridiplantae</taxon>
        <taxon>Streptophyta</taxon>
        <taxon>Embryophyta</taxon>
        <taxon>Tracheophyta</taxon>
        <taxon>Spermatophyta</taxon>
        <taxon>Magnoliopsida</taxon>
        <taxon>Liliopsida</taxon>
        <taxon>Poales</taxon>
        <taxon>Bromeliaceae</taxon>
        <taxon>Bromelioideae</taxon>
        <taxon>Ananas</taxon>
    </lineage>
</organism>
<dbReference type="SUPFAM" id="SSF56672">
    <property type="entry name" value="DNA/RNA polymerases"/>
    <property type="match status" value="1"/>
</dbReference>
<dbReference type="PANTHER" id="PTHR11439">
    <property type="entry name" value="GAG-POL-RELATED RETROTRANSPOSON"/>
    <property type="match status" value="1"/>
</dbReference>
<dbReference type="EMBL" id="LR862138">
    <property type="protein sequence ID" value="CAD1817765.1"/>
    <property type="molecule type" value="Genomic_DNA"/>
</dbReference>
<reference evidence="2" key="1">
    <citation type="submission" date="2020-07" db="EMBL/GenBank/DDBJ databases">
        <authorList>
            <person name="Lin J."/>
        </authorList>
    </citation>
    <scope>NUCLEOTIDE SEQUENCE</scope>
</reference>
<dbReference type="Pfam" id="PF07727">
    <property type="entry name" value="RVT_2"/>
    <property type="match status" value="1"/>
</dbReference>
<proteinExistence type="predicted"/>
<protein>
    <recommendedName>
        <fullName evidence="1">Reverse transcriptase Ty1/copia-type domain-containing protein</fullName>
    </recommendedName>
</protein>
<feature type="domain" description="Reverse transcriptase Ty1/copia-type" evidence="1">
    <location>
        <begin position="3"/>
        <end position="185"/>
    </location>
</feature>
<sequence>MVSIRLVFSLVAMNDLELEQLDVKTAFLHEDLEEEVYMYQPQGFIEKDKEHLVCKLKKSLYGLKQASRQWYRKFNTFMLSRGFQKSKYDYCVYLKFFKDSTFMVLVLYEDDMLIVCKDKLRINELKNELSKAFEVKDLGPARQILGIEIWRDRQNGTLSLSQKGFVEKLVGKFGMSKAKVVKTPFASHFKLSSEQSPKTKEEKKLMNRVPYSSVVGSLMFAMVCTHPDIAYAVGVLSRFMANPERCIGKRRNGFFAI</sequence>
<dbReference type="InterPro" id="IPR043502">
    <property type="entry name" value="DNA/RNA_pol_sf"/>
</dbReference>
<dbReference type="InterPro" id="IPR013103">
    <property type="entry name" value="RVT_2"/>
</dbReference>
<evidence type="ECO:0000259" key="1">
    <source>
        <dbReference type="Pfam" id="PF07727"/>
    </source>
</evidence>
<dbReference type="PANTHER" id="PTHR11439:SF467">
    <property type="entry name" value="INTEGRASE CATALYTIC DOMAIN-CONTAINING PROTEIN"/>
    <property type="match status" value="1"/>
</dbReference>